<name>A0A285QH27_9SPHN</name>
<evidence type="ECO:0000256" key="6">
    <source>
        <dbReference type="ARBA" id="ARBA00022833"/>
    </source>
</evidence>
<evidence type="ECO:0000256" key="2">
    <source>
        <dbReference type="ARBA" id="ARBA00022670"/>
    </source>
</evidence>
<dbReference type="SUPFAM" id="SSF52025">
    <property type="entry name" value="PA domain"/>
    <property type="match status" value="1"/>
</dbReference>
<feature type="chain" id="PRO_5012877095" evidence="7">
    <location>
        <begin position="21"/>
        <end position="542"/>
    </location>
</feature>
<evidence type="ECO:0000313" key="9">
    <source>
        <dbReference type="EMBL" id="SOB80818.1"/>
    </source>
</evidence>
<gene>
    <name evidence="9" type="ORF">SAMN06297144_1252</name>
</gene>
<dbReference type="Gene3D" id="3.40.630.10">
    <property type="entry name" value="Zn peptidases"/>
    <property type="match status" value="1"/>
</dbReference>
<evidence type="ECO:0000256" key="5">
    <source>
        <dbReference type="ARBA" id="ARBA00022801"/>
    </source>
</evidence>
<dbReference type="EMBL" id="OBMI01000001">
    <property type="protein sequence ID" value="SOB80818.1"/>
    <property type="molecule type" value="Genomic_DNA"/>
</dbReference>
<proteinExistence type="predicted"/>
<keyword evidence="1" id="KW-0031">Aminopeptidase</keyword>
<keyword evidence="9" id="KW-0121">Carboxypeptidase</keyword>
<evidence type="ECO:0000256" key="3">
    <source>
        <dbReference type="ARBA" id="ARBA00022723"/>
    </source>
</evidence>
<feature type="signal peptide" evidence="7">
    <location>
        <begin position="1"/>
        <end position="20"/>
    </location>
</feature>
<evidence type="ECO:0000256" key="7">
    <source>
        <dbReference type="SAM" id="SignalP"/>
    </source>
</evidence>
<dbReference type="SUPFAM" id="SSF53187">
    <property type="entry name" value="Zn-dependent exopeptidases"/>
    <property type="match status" value="1"/>
</dbReference>
<feature type="domain" description="Peptidase M28" evidence="8">
    <location>
        <begin position="289"/>
        <end position="502"/>
    </location>
</feature>
<dbReference type="PANTHER" id="PTHR12147">
    <property type="entry name" value="METALLOPEPTIDASE M28 FAMILY MEMBER"/>
    <property type="match status" value="1"/>
</dbReference>
<evidence type="ECO:0000256" key="4">
    <source>
        <dbReference type="ARBA" id="ARBA00022729"/>
    </source>
</evidence>
<dbReference type="PANTHER" id="PTHR12147:SF56">
    <property type="entry name" value="AMINOPEPTIDASE YDR415C-RELATED"/>
    <property type="match status" value="1"/>
</dbReference>
<keyword evidence="2" id="KW-0645">Protease</keyword>
<keyword evidence="5" id="KW-0378">Hydrolase</keyword>
<evidence type="ECO:0000259" key="8">
    <source>
        <dbReference type="Pfam" id="PF04389"/>
    </source>
</evidence>
<dbReference type="OrthoDB" id="9778250at2"/>
<dbReference type="Pfam" id="PF04389">
    <property type="entry name" value="Peptidase_M28"/>
    <property type="match status" value="1"/>
</dbReference>
<dbReference type="GO" id="GO:0004180">
    <property type="term" value="F:carboxypeptidase activity"/>
    <property type="evidence" value="ECO:0007669"/>
    <property type="project" value="UniProtKB-KW"/>
</dbReference>
<organism evidence="9 10">
    <name type="scientific">Sphingomonas guangdongensis</name>
    <dbReference type="NCBI Taxonomy" id="1141890"/>
    <lineage>
        <taxon>Bacteria</taxon>
        <taxon>Pseudomonadati</taxon>
        <taxon>Pseudomonadota</taxon>
        <taxon>Alphaproteobacteria</taxon>
        <taxon>Sphingomonadales</taxon>
        <taxon>Sphingomonadaceae</taxon>
        <taxon>Sphingomonas</taxon>
    </lineage>
</organism>
<dbReference type="Gene3D" id="3.50.30.30">
    <property type="match status" value="1"/>
</dbReference>
<keyword evidence="4 7" id="KW-0732">Signal</keyword>
<protein>
    <submittedName>
        <fullName evidence="9">Zn-dependent amino- or carboxypeptidase, M28 family</fullName>
    </submittedName>
</protein>
<dbReference type="InterPro" id="IPR007484">
    <property type="entry name" value="Peptidase_M28"/>
</dbReference>
<dbReference type="GO" id="GO:0006508">
    <property type="term" value="P:proteolysis"/>
    <property type="evidence" value="ECO:0007669"/>
    <property type="project" value="UniProtKB-KW"/>
</dbReference>
<reference evidence="9 10" key="1">
    <citation type="submission" date="2017-07" db="EMBL/GenBank/DDBJ databases">
        <authorList>
            <person name="Sun Z.S."/>
            <person name="Albrecht U."/>
            <person name="Echele G."/>
            <person name="Lee C.C."/>
        </authorList>
    </citation>
    <scope>NUCLEOTIDE SEQUENCE [LARGE SCALE GENOMIC DNA]</scope>
    <source>
        <strain evidence="9 10">CGMCC 1.12672</strain>
    </source>
</reference>
<dbReference type="GO" id="GO:0046872">
    <property type="term" value="F:metal ion binding"/>
    <property type="evidence" value="ECO:0007669"/>
    <property type="project" value="UniProtKB-KW"/>
</dbReference>
<keyword evidence="10" id="KW-1185">Reference proteome</keyword>
<dbReference type="GO" id="GO:0004177">
    <property type="term" value="F:aminopeptidase activity"/>
    <property type="evidence" value="ECO:0007669"/>
    <property type="project" value="UniProtKB-KW"/>
</dbReference>
<dbReference type="AlphaFoldDB" id="A0A285QH27"/>
<dbReference type="Proteomes" id="UP000219494">
    <property type="component" value="Unassembled WGS sequence"/>
</dbReference>
<accession>A0A285QH27</accession>
<sequence length="542" mass="57402">MMMRLLPLLLAALLAAPAAAQSPIRADAIRADVRTLSSDAFEGRGPGTRGETRTLEHLRRAFAAAGLKPGGPNGSWFQDVPLTRVDTQRTAVVARAAGKPVALVTSRDWVASLGQAGSVALTDLPVVFGGFGIRAPELGWDDFAGVDLTGKVVLLLANDPDYDQPSGPFGGPARSPLARAKAANAYAAGAAAVVQVHQQAATRRLWSATVFYAAEPRYRLAEAPAPTGPARLAVTLSEAATRRLVSAAGLDFAALEAAAKRPGFRATPLPGVTLSLSGRAAERPFRTRNILARLDGTTRAAETVVIGAHWDAYGTGVPDERGDTIRNGAVDNAIGTATMVEVARAFARGPRPQRSLLFIGYTSEEDGLLGAYHYAAHPVRPLATTAAVFNLDPHLALSATRSMELIGAGRTDLEDLFAEVVRGEGLAVEPEQLPDENWYSRSDHLAFAEAGVPAIYFRAGRDLIDGGAARGTAWVADYDLNRYHQRSDAFDPAWDLAAAAQEGTIVYRMARRVADGGGWPAWRGTLAAGYAARRSESAAERR</sequence>
<dbReference type="InterPro" id="IPR045175">
    <property type="entry name" value="M28_fam"/>
</dbReference>
<evidence type="ECO:0000256" key="1">
    <source>
        <dbReference type="ARBA" id="ARBA00022438"/>
    </source>
</evidence>
<keyword evidence="3" id="KW-0479">Metal-binding</keyword>
<dbReference type="InterPro" id="IPR046450">
    <property type="entry name" value="PA_dom_sf"/>
</dbReference>
<keyword evidence="6" id="KW-0862">Zinc</keyword>
<dbReference type="GO" id="GO:0008235">
    <property type="term" value="F:metalloexopeptidase activity"/>
    <property type="evidence" value="ECO:0007669"/>
    <property type="project" value="InterPro"/>
</dbReference>
<evidence type="ECO:0000313" key="10">
    <source>
        <dbReference type="Proteomes" id="UP000219494"/>
    </source>
</evidence>